<dbReference type="Gene3D" id="2.30.30.40">
    <property type="entry name" value="SH3 Domains"/>
    <property type="match status" value="1"/>
</dbReference>
<name>A0A6B0U051_9RHOB</name>
<sequence length="238" mass="24755">MRDFYSDLFSWGTALGIFFALILTAQNQGAFEDVPQTETWLYRMAHAGSTTGGASADAGQPTDVVPVKLASEPTKGFTPVAPLKRPSSKLPQIQSDPEMLALAAAEGVAIPEAGQPSEQNLSILTLSTKSVGLDAPRKTLDEPQQMVAVTGSTVNLRAGPGVDTARVGQASRGDMLEPTGLMDGVWIEVRTDPLSTPMWIHGGFAELRELPAATAGQGLTALATTGDAAAAPLLTAAQ</sequence>
<reference evidence="1 2" key="1">
    <citation type="submission" date="2019-12" db="EMBL/GenBank/DDBJ databases">
        <title>Strain KN286 was isolated from seawater, which was collected from Caroline Seamount in the tropical western Pacific.</title>
        <authorList>
            <person name="Wang Q."/>
        </authorList>
    </citation>
    <scope>NUCLEOTIDE SEQUENCE [LARGE SCALE GENOMIC DNA]</scope>
    <source>
        <strain evidence="1 2">KN286</strain>
    </source>
</reference>
<evidence type="ECO:0000313" key="2">
    <source>
        <dbReference type="Proteomes" id="UP000436016"/>
    </source>
</evidence>
<keyword evidence="2" id="KW-1185">Reference proteome</keyword>
<dbReference type="AlphaFoldDB" id="A0A6B0U051"/>
<evidence type="ECO:0000313" key="1">
    <source>
        <dbReference type="EMBL" id="MXU64521.1"/>
    </source>
</evidence>
<comment type="caution">
    <text evidence="1">The sequence shown here is derived from an EMBL/GenBank/DDBJ whole genome shotgun (WGS) entry which is preliminary data.</text>
</comment>
<evidence type="ECO:0008006" key="3">
    <source>
        <dbReference type="Google" id="ProtNLM"/>
    </source>
</evidence>
<accession>A0A6B0U051</accession>
<protein>
    <recommendedName>
        <fullName evidence="3">SH3 domain-containing protein</fullName>
    </recommendedName>
</protein>
<dbReference type="Proteomes" id="UP000436016">
    <property type="component" value="Unassembled WGS sequence"/>
</dbReference>
<gene>
    <name evidence="1" type="ORF">GSH16_03600</name>
</gene>
<proteinExistence type="predicted"/>
<dbReference type="EMBL" id="WUWG01000001">
    <property type="protein sequence ID" value="MXU64521.1"/>
    <property type="molecule type" value="Genomic_DNA"/>
</dbReference>
<organism evidence="1 2">
    <name type="scientific">Oceanomicrobium pacificus</name>
    <dbReference type="NCBI Taxonomy" id="2692916"/>
    <lineage>
        <taxon>Bacteria</taxon>
        <taxon>Pseudomonadati</taxon>
        <taxon>Pseudomonadota</taxon>
        <taxon>Alphaproteobacteria</taxon>
        <taxon>Rhodobacterales</taxon>
        <taxon>Paracoccaceae</taxon>
        <taxon>Oceanomicrobium</taxon>
    </lineage>
</organism>
<dbReference type="RefSeq" id="WP_160851982.1">
    <property type="nucleotide sequence ID" value="NZ_WUWG01000001.1"/>
</dbReference>